<gene>
    <name evidence="1" type="ORF">LCGC14_2463500</name>
</gene>
<name>A0A0F9DPN2_9ZZZZ</name>
<reference evidence="1" key="1">
    <citation type="journal article" date="2015" name="Nature">
        <title>Complex archaea that bridge the gap between prokaryotes and eukaryotes.</title>
        <authorList>
            <person name="Spang A."/>
            <person name="Saw J.H."/>
            <person name="Jorgensen S.L."/>
            <person name="Zaremba-Niedzwiedzka K."/>
            <person name="Martijn J."/>
            <person name="Lind A.E."/>
            <person name="van Eijk R."/>
            <person name="Schleper C."/>
            <person name="Guy L."/>
            <person name="Ettema T.J."/>
        </authorList>
    </citation>
    <scope>NUCLEOTIDE SEQUENCE</scope>
</reference>
<organism evidence="1">
    <name type="scientific">marine sediment metagenome</name>
    <dbReference type="NCBI Taxonomy" id="412755"/>
    <lineage>
        <taxon>unclassified sequences</taxon>
        <taxon>metagenomes</taxon>
        <taxon>ecological metagenomes</taxon>
    </lineage>
</organism>
<protein>
    <submittedName>
        <fullName evidence="1">Uncharacterized protein</fullName>
    </submittedName>
</protein>
<dbReference type="EMBL" id="LAZR01038412">
    <property type="protein sequence ID" value="KKL19631.1"/>
    <property type="molecule type" value="Genomic_DNA"/>
</dbReference>
<sequence length="68" mass="7296">GEAAKIVGGGNCLQMNLAIQVNHQVVNAAGITSEPRNVQGVFKDPQTAQKVLKILAEDQLSEYEGKYL</sequence>
<proteinExistence type="predicted"/>
<comment type="caution">
    <text evidence="1">The sequence shown here is derived from an EMBL/GenBank/DDBJ whole genome shotgun (WGS) entry which is preliminary data.</text>
</comment>
<feature type="non-terminal residue" evidence="1">
    <location>
        <position position="1"/>
    </location>
</feature>
<evidence type="ECO:0000313" key="1">
    <source>
        <dbReference type="EMBL" id="KKL19631.1"/>
    </source>
</evidence>
<dbReference type="AlphaFoldDB" id="A0A0F9DPN2"/>
<accession>A0A0F9DPN2</accession>